<evidence type="ECO:0000313" key="4">
    <source>
        <dbReference type="EMBL" id="KAG6757472.1"/>
    </source>
</evidence>
<reference evidence="4" key="1">
    <citation type="journal article" date="2020" name="bioRxiv">
        <title>Hybrid origin of Populus tomentosa Carr. identified through genome sequencing and phylogenomic analysis.</title>
        <authorList>
            <person name="An X."/>
            <person name="Gao K."/>
            <person name="Chen Z."/>
            <person name="Li J."/>
            <person name="Yang X."/>
            <person name="Yang X."/>
            <person name="Zhou J."/>
            <person name="Guo T."/>
            <person name="Zhao T."/>
            <person name="Huang S."/>
            <person name="Miao D."/>
            <person name="Khan W.U."/>
            <person name="Rao P."/>
            <person name="Ye M."/>
            <person name="Lei B."/>
            <person name="Liao W."/>
            <person name="Wang J."/>
            <person name="Ji L."/>
            <person name="Li Y."/>
            <person name="Guo B."/>
            <person name="Mustafa N.S."/>
            <person name="Li S."/>
            <person name="Yun Q."/>
            <person name="Keller S.R."/>
            <person name="Mao J."/>
            <person name="Zhang R."/>
            <person name="Strauss S.H."/>
        </authorList>
    </citation>
    <scope>NUCLEOTIDE SEQUENCE</scope>
    <source>
        <strain evidence="4">GM15</strain>
        <tissue evidence="4">Leaf</tissue>
    </source>
</reference>
<dbReference type="InterPro" id="IPR025585">
    <property type="entry name" value="PSII_Psb27"/>
</dbReference>
<organism evidence="4 5">
    <name type="scientific">Populus tomentosa</name>
    <name type="common">Chinese white poplar</name>
    <dbReference type="NCBI Taxonomy" id="118781"/>
    <lineage>
        <taxon>Eukaryota</taxon>
        <taxon>Viridiplantae</taxon>
        <taxon>Streptophyta</taxon>
        <taxon>Embryophyta</taxon>
        <taxon>Tracheophyta</taxon>
        <taxon>Spermatophyta</taxon>
        <taxon>Magnoliopsida</taxon>
        <taxon>eudicotyledons</taxon>
        <taxon>Gunneridae</taxon>
        <taxon>Pentapetalae</taxon>
        <taxon>rosids</taxon>
        <taxon>fabids</taxon>
        <taxon>Malpighiales</taxon>
        <taxon>Salicaceae</taxon>
        <taxon>Saliceae</taxon>
        <taxon>Populus</taxon>
    </lineage>
</organism>
<dbReference type="OrthoDB" id="543314at2759"/>
<dbReference type="Proteomes" id="UP000886885">
    <property type="component" value="Chromosome 10D"/>
</dbReference>
<name>A0A8X7YY14_POPTO</name>
<sequence length="88" mass="9935">MRRKGLKAKSVCGRKGVKDAADLTSSAWFEYKTRDVVKNLRESLEEYPKDIAKFRRTADAAKESSENTWAVGGDGKRNHCREPFSKAV</sequence>
<dbReference type="AlphaFoldDB" id="A0A8X7YY14"/>
<proteinExistence type="predicted"/>
<accession>A0A8X7YY14</accession>
<evidence type="ECO:0000313" key="2">
    <source>
        <dbReference type="EMBL" id="KAG6736496.1"/>
    </source>
</evidence>
<evidence type="ECO:0000256" key="1">
    <source>
        <dbReference type="SAM" id="MobiDB-lite"/>
    </source>
</evidence>
<dbReference type="GO" id="GO:0010206">
    <property type="term" value="P:photosystem II repair"/>
    <property type="evidence" value="ECO:0007669"/>
    <property type="project" value="InterPro"/>
</dbReference>
<dbReference type="GO" id="GO:0010207">
    <property type="term" value="P:photosystem II assembly"/>
    <property type="evidence" value="ECO:0007669"/>
    <property type="project" value="InterPro"/>
</dbReference>
<dbReference type="EMBL" id="JAAWWB010000020">
    <property type="protein sequence ID" value="KAG6757470.1"/>
    <property type="molecule type" value="Genomic_DNA"/>
</dbReference>
<feature type="region of interest" description="Disordered" evidence="1">
    <location>
        <begin position="61"/>
        <end position="88"/>
    </location>
</feature>
<evidence type="ECO:0000313" key="3">
    <source>
        <dbReference type="EMBL" id="KAG6757470.1"/>
    </source>
</evidence>
<dbReference type="EMBL" id="JAAWWB010000020">
    <property type="protein sequence ID" value="KAG6757472.1"/>
    <property type="molecule type" value="Genomic_DNA"/>
</dbReference>
<gene>
    <name evidence="3" type="ORF">POTOM_037782</name>
    <name evidence="4" type="ORF">POTOM_037784</name>
    <name evidence="2" type="ORF">POTOM_060649</name>
</gene>
<dbReference type="Pfam" id="PF13326">
    <property type="entry name" value="PSII_Pbs27"/>
    <property type="match status" value="1"/>
</dbReference>
<evidence type="ECO:0000313" key="5">
    <source>
        <dbReference type="Proteomes" id="UP000886885"/>
    </source>
</evidence>
<keyword evidence="5" id="KW-1185">Reference proteome</keyword>
<dbReference type="GO" id="GO:0009523">
    <property type="term" value="C:photosystem II"/>
    <property type="evidence" value="ECO:0007669"/>
    <property type="project" value="InterPro"/>
</dbReference>
<protein>
    <submittedName>
        <fullName evidence="4">Uncharacterized protein</fullName>
    </submittedName>
</protein>
<dbReference type="EMBL" id="JAAWWB010000849">
    <property type="protein sequence ID" value="KAG6736496.1"/>
    <property type="molecule type" value="Genomic_DNA"/>
</dbReference>
<feature type="compositionally biased region" description="Basic and acidic residues" evidence="1">
    <location>
        <begin position="74"/>
        <end position="88"/>
    </location>
</feature>
<comment type="caution">
    <text evidence="4">The sequence shown here is derived from an EMBL/GenBank/DDBJ whole genome shotgun (WGS) entry which is preliminary data.</text>
</comment>